<dbReference type="AlphaFoldDB" id="A0AAV5M464"/>
<feature type="active site" description="Charge relay system" evidence="7 8">
    <location>
        <position position="98"/>
    </location>
</feature>
<dbReference type="Gene3D" id="3.40.50.200">
    <property type="entry name" value="Peptidase S8/S53 domain"/>
    <property type="match status" value="1"/>
</dbReference>
<dbReference type="InterPro" id="IPR041469">
    <property type="entry name" value="Subtilisin-like_FN3"/>
</dbReference>
<feature type="active site" description="Charge relay system" evidence="7 8">
    <location>
        <position position="506"/>
    </location>
</feature>
<keyword evidence="6" id="KW-0325">Glycoprotein</keyword>
<dbReference type="GO" id="GO:0006508">
    <property type="term" value="P:proteolysis"/>
    <property type="evidence" value="ECO:0007669"/>
    <property type="project" value="UniProtKB-KW"/>
</dbReference>
<dbReference type="InterPro" id="IPR045051">
    <property type="entry name" value="SBT"/>
</dbReference>
<protein>
    <submittedName>
        <fullName evidence="13">Uncharacterized protein</fullName>
    </submittedName>
</protein>
<keyword evidence="2 8" id="KW-0645">Protease</keyword>
<comment type="similarity">
    <text evidence="1 8">Belongs to the peptidase S8 family.</text>
</comment>
<dbReference type="FunFam" id="3.50.30.30:FF:000005">
    <property type="entry name" value="subtilisin-like protease SBT1.5"/>
    <property type="match status" value="1"/>
</dbReference>
<gene>
    <name evidence="13" type="ORF">SLEP1_g51725</name>
</gene>
<keyword evidence="4 8" id="KW-0378">Hydrolase</keyword>
<dbReference type="PROSITE" id="PS00138">
    <property type="entry name" value="SUBTILASE_SER"/>
    <property type="match status" value="1"/>
</dbReference>
<sequence>MGFNQIQFNSMNDEIAKDKIFYSYTHSINGFAAVLEEEEAAEIAKHPDVISVIPNRPRKLHTTRSWEFMRLKRDGIIPFESLWRKARFGQDTIIGNLDTGVWPESKSFSGKGYGPVPSRWRGTCQTGNQAKFHCNRKLIGARYFNKGYAAYAGGLNSSFYNVRDHDGHGSHTLSTAGGNFVRGASVLGFGNGTASGGSPAARVAAYKVCWPPINGGECMDADILAAFDAAISDGVDVLSVSLGGDPVQFFNDATAIGSFHAVKNGITVVASAGNSGPTLGSVSNVAPWLFTVGASTIDREFTSFVELGNKKQIKGMSLSESSLPSGKFYVLITSASARSANVPEEEAQLCKPDTLDPKKAKGKIVVCLRGDNPRTEKGVEALRAGAVGMILANDEINGNEVIADAHLLPAVHVNFTDGQTVYAYINSTREPKAYITPVKTELGTKPAPFMAAFSSRGPNSISPEILKPDITAPGVNIIAAFSGADSPTESLDDKRRIPFNSDSGTSMSCPHISGIVGLLKTLYPHWSPAAIKSAIMTTARVRDNNEEALLDASNEEATPFAYGAGHVRPNQAMHPGLVYDLTINDYLNYLCAQGYNQSLLKWFTDKPYVCPKSYRLTDFNYPSISVPDLSRPITITRRVKNVGPPGTYHSHIKSPHGVSVSVKPMHLTFKRIGEEKKFKVTFKARSKVHPREYVFGMLVWTDGIHYVRSPLVVRHKSIL</sequence>
<dbReference type="CDD" id="cd04852">
    <property type="entry name" value="Peptidases_S8_3"/>
    <property type="match status" value="1"/>
</dbReference>
<comment type="caution">
    <text evidence="13">The sequence shown here is derived from an EMBL/GenBank/DDBJ whole genome shotgun (WGS) entry which is preliminary data.</text>
</comment>
<keyword evidence="14" id="KW-1185">Reference proteome</keyword>
<dbReference type="PRINTS" id="PR00723">
    <property type="entry name" value="SUBTILISIN"/>
</dbReference>
<dbReference type="PROSITE" id="PS51892">
    <property type="entry name" value="SUBTILASE"/>
    <property type="match status" value="1"/>
</dbReference>
<evidence type="ECO:0000256" key="5">
    <source>
        <dbReference type="ARBA" id="ARBA00022825"/>
    </source>
</evidence>
<dbReference type="FunFam" id="2.60.40.2310:FF:000001">
    <property type="entry name" value="Subtilisin-like protease SBT1.5"/>
    <property type="match status" value="1"/>
</dbReference>
<feature type="active site" description="Charge relay system" evidence="7 8">
    <location>
        <position position="168"/>
    </location>
</feature>
<evidence type="ECO:0000259" key="9">
    <source>
        <dbReference type="Pfam" id="PF00082"/>
    </source>
</evidence>
<dbReference type="Proteomes" id="UP001054252">
    <property type="component" value="Unassembled WGS sequence"/>
</dbReference>
<dbReference type="InterPro" id="IPR000209">
    <property type="entry name" value="Peptidase_S8/S53_dom"/>
</dbReference>
<name>A0AAV5M464_9ROSI</name>
<keyword evidence="3" id="KW-0732">Signal</keyword>
<feature type="domain" description="PA" evidence="10">
    <location>
        <begin position="348"/>
        <end position="420"/>
    </location>
</feature>
<evidence type="ECO:0000256" key="1">
    <source>
        <dbReference type="ARBA" id="ARBA00011073"/>
    </source>
</evidence>
<dbReference type="SUPFAM" id="SSF52025">
    <property type="entry name" value="PA domain"/>
    <property type="match status" value="1"/>
</dbReference>
<dbReference type="PANTHER" id="PTHR10795">
    <property type="entry name" value="PROPROTEIN CONVERTASE SUBTILISIN/KEXIN"/>
    <property type="match status" value="1"/>
</dbReference>
<feature type="domain" description="Peptidase S8/S53" evidence="9">
    <location>
        <begin position="89"/>
        <end position="565"/>
    </location>
</feature>
<dbReference type="InterPro" id="IPR034197">
    <property type="entry name" value="Peptidases_S8_3"/>
</dbReference>
<proteinExistence type="inferred from homology"/>
<evidence type="ECO:0000259" key="11">
    <source>
        <dbReference type="Pfam" id="PF05922"/>
    </source>
</evidence>
<dbReference type="InterPro" id="IPR023828">
    <property type="entry name" value="Peptidase_S8_Ser-AS"/>
</dbReference>
<evidence type="ECO:0000313" key="14">
    <source>
        <dbReference type="Proteomes" id="UP001054252"/>
    </source>
</evidence>
<dbReference type="FunFam" id="3.40.50.200:FF:000006">
    <property type="entry name" value="Subtilisin-like protease SBT1.5"/>
    <property type="match status" value="1"/>
</dbReference>
<feature type="domain" description="Inhibitor I9" evidence="11">
    <location>
        <begin position="14"/>
        <end position="61"/>
    </location>
</feature>
<dbReference type="SUPFAM" id="SSF52743">
    <property type="entry name" value="Subtilisin-like"/>
    <property type="match status" value="1"/>
</dbReference>
<dbReference type="Gene3D" id="3.30.70.80">
    <property type="entry name" value="Peptidase S8 propeptide/proteinase inhibitor I9"/>
    <property type="match status" value="1"/>
</dbReference>
<evidence type="ECO:0000256" key="2">
    <source>
        <dbReference type="ARBA" id="ARBA00022670"/>
    </source>
</evidence>
<dbReference type="GO" id="GO:0004252">
    <property type="term" value="F:serine-type endopeptidase activity"/>
    <property type="evidence" value="ECO:0007669"/>
    <property type="project" value="UniProtKB-UniRule"/>
</dbReference>
<dbReference type="InterPro" id="IPR010259">
    <property type="entry name" value="S8pro/Inhibitor_I9"/>
</dbReference>
<dbReference type="InterPro" id="IPR037045">
    <property type="entry name" value="S8pro/Inhibitor_I9_sf"/>
</dbReference>
<evidence type="ECO:0000256" key="3">
    <source>
        <dbReference type="ARBA" id="ARBA00022729"/>
    </source>
</evidence>
<dbReference type="Gene3D" id="3.50.30.30">
    <property type="match status" value="1"/>
</dbReference>
<dbReference type="Pfam" id="PF05922">
    <property type="entry name" value="Inhibitor_I9"/>
    <property type="match status" value="1"/>
</dbReference>
<evidence type="ECO:0000256" key="8">
    <source>
        <dbReference type="PROSITE-ProRule" id="PRU01240"/>
    </source>
</evidence>
<evidence type="ECO:0000313" key="13">
    <source>
        <dbReference type="EMBL" id="GKV44555.1"/>
    </source>
</evidence>
<dbReference type="Pfam" id="PF17766">
    <property type="entry name" value="fn3_6"/>
    <property type="match status" value="1"/>
</dbReference>
<evidence type="ECO:0000259" key="12">
    <source>
        <dbReference type="Pfam" id="PF17766"/>
    </source>
</evidence>
<dbReference type="CDD" id="cd02120">
    <property type="entry name" value="PA_subtilisin_like"/>
    <property type="match status" value="1"/>
</dbReference>
<dbReference type="InterPro" id="IPR015500">
    <property type="entry name" value="Peptidase_S8_subtilisin-rel"/>
</dbReference>
<dbReference type="Pfam" id="PF00082">
    <property type="entry name" value="Peptidase_S8"/>
    <property type="match status" value="1"/>
</dbReference>
<evidence type="ECO:0000256" key="7">
    <source>
        <dbReference type="PIRSR" id="PIRSR615500-1"/>
    </source>
</evidence>
<dbReference type="EMBL" id="BPVZ01000183">
    <property type="protein sequence ID" value="GKV44555.1"/>
    <property type="molecule type" value="Genomic_DNA"/>
</dbReference>
<accession>A0AAV5M464</accession>
<keyword evidence="5 8" id="KW-0720">Serine protease</keyword>
<evidence type="ECO:0000256" key="4">
    <source>
        <dbReference type="ARBA" id="ARBA00022801"/>
    </source>
</evidence>
<evidence type="ECO:0000256" key="6">
    <source>
        <dbReference type="ARBA" id="ARBA00023180"/>
    </source>
</evidence>
<dbReference type="InterPro" id="IPR046450">
    <property type="entry name" value="PA_dom_sf"/>
</dbReference>
<organism evidence="13 14">
    <name type="scientific">Rubroshorea leprosula</name>
    <dbReference type="NCBI Taxonomy" id="152421"/>
    <lineage>
        <taxon>Eukaryota</taxon>
        <taxon>Viridiplantae</taxon>
        <taxon>Streptophyta</taxon>
        <taxon>Embryophyta</taxon>
        <taxon>Tracheophyta</taxon>
        <taxon>Spermatophyta</taxon>
        <taxon>Magnoliopsida</taxon>
        <taxon>eudicotyledons</taxon>
        <taxon>Gunneridae</taxon>
        <taxon>Pentapetalae</taxon>
        <taxon>rosids</taxon>
        <taxon>malvids</taxon>
        <taxon>Malvales</taxon>
        <taxon>Dipterocarpaceae</taxon>
        <taxon>Rubroshorea</taxon>
    </lineage>
</organism>
<dbReference type="Gene3D" id="2.60.40.2310">
    <property type="match status" value="1"/>
</dbReference>
<evidence type="ECO:0000259" key="10">
    <source>
        <dbReference type="Pfam" id="PF02225"/>
    </source>
</evidence>
<dbReference type="InterPro" id="IPR003137">
    <property type="entry name" value="PA_domain"/>
</dbReference>
<reference evidence="13 14" key="1">
    <citation type="journal article" date="2021" name="Commun. Biol.">
        <title>The genome of Shorea leprosula (Dipterocarpaceae) highlights the ecological relevance of drought in aseasonal tropical rainforests.</title>
        <authorList>
            <person name="Ng K.K.S."/>
            <person name="Kobayashi M.J."/>
            <person name="Fawcett J.A."/>
            <person name="Hatakeyama M."/>
            <person name="Paape T."/>
            <person name="Ng C.H."/>
            <person name="Ang C.C."/>
            <person name="Tnah L.H."/>
            <person name="Lee C.T."/>
            <person name="Nishiyama T."/>
            <person name="Sese J."/>
            <person name="O'Brien M.J."/>
            <person name="Copetti D."/>
            <person name="Mohd Noor M.I."/>
            <person name="Ong R.C."/>
            <person name="Putra M."/>
            <person name="Sireger I.Z."/>
            <person name="Indrioko S."/>
            <person name="Kosugi Y."/>
            <person name="Izuno A."/>
            <person name="Isagi Y."/>
            <person name="Lee S.L."/>
            <person name="Shimizu K.K."/>
        </authorList>
    </citation>
    <scope>NUCLEOTIDE SEQUENCE [LARGE SCALE GENOMIC DNA]</scope>
    <source>
        <strain evidence="13">214</strain>
    </source>
</reference>
<dbReference type="Pfam" id="PF02225">
    <property type="entry name" value="PA"/>
    <property type="match status" value="1"/>
</dbReference>
<feature type="domain" description="Subtilisin-like protease fibronectin type-III" evidence="12">
    <location>
        <begin position="618"/>
        <end position="713"/>
    </location>
</feature>
<dbReference type="InterPro" id="IPR036852">
    <property type="entry name" value="Peptidase_S8/S53_dom_sf"/>
</dbReference>